<dbReference type="GO" id="GO:0005794">
    <property type="term" value="C:Golgi apparatus"/>
    <property type="evidence" value="ECO:0007669"/>
    <property type="project" value="TreeGrafter"/>
</dbReference>
<keyword evidence="2" id="KW-0720">Serine protease</keyword>
<dbReference type="EMBL" id="HBGH01010878">
    <property type="protein sequence ID" value="CAD9233969.1"/>
    <property type="molecule type" value="Transcribed_RNA"/>
</dbReference>
<proteinExistence type="predicted"/>
<gene>
    <name evidence="5" type="ORF">CCAE0312_LOCUS6057</name>
</gene>
<dbReference type="InterPro" id="IPR057032">
    <property type="entry name" value="MBTPS1_4th"/>
</dbReference>
<dbReference type="InterPro" id="IPR050131">
    <property type="entry name" value="Peptidase_S8_subtilisin-like"/>
</dbReference>
<protein>
    <recommendedName>
        <fullName evidence="4">MBTPS1 fourth domain-containing protein</fullName>
    </recommendedName>
</protein>
<evidence type="ECO:0000256" key="1">
    <source>
        <dbReference type="ARBA" id="ARBA00022670"/>
    </source>
</evidence>
<organism evidence="5">
    <name type="scientific">Compsopogon caeruleus</name>
    <dbReference type="NCBI Taxonomy" id="31354"/>
    <lineage>
        <taxon>Eukaryota</taxon>
        <taxon>Rhodophyta</taxon>
        <taxon>Compsopogonophyceae</taxon>
        <taxon>Compsopogonales</taxon>
        <taxon>Compsopogonaceae</taxon>
        <taxon>Compsopogon</taxon>
    </lineage>
</organism>
<sequence length="456" mass="51524">MVLYGVLKLAIESVTERVMSVSDFPVRLVVIRTPPRENRILWDLYHSLRYPPAYIPRDSLSVGKDMLDWLGDHPHTNFEGFYRKLRDEGFFIEVWDQSFTCLTPHQLDGIGFLFLIDSEDFFHPDEISMIHERVINGKMSLVVAAEWFNSAILNEIGFMDDNTRSFWKAVIGGGNVPALNMLLGSFNVSLGDDVISGSVGLENHRFPFRSGTPITRLPAGSEVIFGNGFTKLKSLQVDSVLKQRPIVLAHVRPSSSASGSVLVYGDTFCLDSIRLNTQTADSEDCYSLFVDALRAMNARQRISSSTFILDKEHEDQDSQNRNINLSPAVMAIFRPHSRVLRNVNGGDSPVFGPVPECFGSNGPMKPTMDETFMKSEGKTLFEKTVNRTQRRRNLPEPLYDSFMSIHDPFERHLFLLFVSFLLSRLLLSLVPCRPQTHSKYSRRANRHGVPSPTMSV</sequence>
<dbReference type="PANTHER" id="PTHR43806:SF7">
    <property type="entry name" value="MEMBRANE-BOUND TRANSCRIPTION FACTOR SITE-1 PROTEASE"/>
    <property type="match status" value="1"/>
</dbReference>
<keyword evidence="2" id="KW-0378">Hydrolase</keyword>
<reference evidence="5" key="1">
    <citation type="submission" date="2021-01" db="EMBL/GenBank/DDBJ databases">
        <authorList>
            <person name="Corre E."/>
            <person name="Pelletier E."/>
            <person name="Niang G."/>
            <person name="Scheremetjew M."/>
            <person name="Finn R."/>
            <person name="Kale V."/>
            <person name="Holt S."/>
            <person name="Cochrane G."/>
            <person name="Meng A."/>
            <person name="Brown T."/>
            <person name="Cohen L."/>
        </authorList>
    </citation>
    <scope>NUCLEOTIDE SEQUENCE</scope>
    <source>
        <strain evidence="5">SAG 36.94</strain>
    </source>
</reference>
<accession>A0A7S1XEB2</accession>
<dbReference type="GO" id="GO:0006508">
    <property type="term" value="P:proteolysis"/>
    <property type="evidence" value="ECO:0007669"/>
    <property type="project" value="UniProtKB-KW"/>
</dbReference>
<evidence type="ECO:0000256" key="3">
    <source>
        <dbReference type="SAM" id="MobiDB-lite"/>
    </source>
</evidence>
<feature type="region of interest" description="Disordered" evidence="3">
    <location>
        <begin position="437"/>
        <end position="456"/>
    </location>
</feature>
<dbReference type="GO" id="GO:0004252">
    <property type="term" value="F:serine-type endopeptidase activity"/>
    <property type="evidence" value="ECO:0007669"/>
    <property type="project" value="TreeGrafter"/>
</dbReference>
<keyword evidence="1" id="KW-0645">Protease</keyword>
<evidence type="ECO:0000313" key="5">
    <source>
        <dbReference type="EMBL" id="CAD9233969.1"/>
    </source>
</evidence>
<name>A0A7S1XEB2_9RHOD</name>
<dbReference type="AlphaFoldDB" id="A0A7S1XEB2"/>
<evidence type="ECO:0000259" key="4">
    <source>
        <dbReference type="Pfam" id="PF23090"/>
    </source>
</evidence>
<dbReference type="Pfam" id="PF23090">
    <property type="entry name" value="MBTPS1_4th"/>
    <property type="match status" value="1"/>
</dbReference>
<evidence type="ECO:0000256" key="2">
    <source>
        <dbReference type="ARBA" id="ARBA00022825"/>
    </source>
</evidence>
<dbReference type="PANTHER" id="PTHR43806">
    <property type="entry name" value="PEPTIDASE S8"/>
    <property type="match status" value="1"/>
</dbReference>
<feature type="domain" description="MBTPS1 fourth" evidence="4">
    <location>
        <begin position="34"/>
        <end position="300"/>
    </location>
</feature>